<feature type="compositionally biased region" description="Polar residues" evidence="1">
    <location>
        <begin position="245"/>
        <end position="255"/>
    </location>
</feature>
<feature type="region of interest" description="Disordered" evidence="1">
    <location>
        <begin position="375"/>
        <end position="481"/>
    </location>
</feature>
<feature type="compositionally biased region" description="Low complexity" evidence="1">
    <location>
        <begin position="582"/>
        <end position="592"/>
    </location>
</feature>
<feature type="compositionally biased region" description="Low complexity" evidence="1">
    <location>
        <begin position="387"/>
        <end position="401"/>
    </location>
</feature>
<dbReference type="EMBL" id="JAUKUA010000001">
    <property type="protein sequence ID" value="KAK0731248.1"/>
    <property type="molecule type" value="Genomic_DNA"/>
</dbReference>
<feature type="compositionally biased region" description="Polar residues" evidence="1">
    <location>
        <begin position="210"/>
        <end position="219"/>
    </location>
</feature>
<feature type="compositionally biased region" description="Low complexity" evidence="1">
    <location>
        <begin position="510"/>
        <end position="570"/>
    </location>
</feature>
<protein>
    <submittedName>
        <fullName evidence="2">Uncharacterized protein</fullName>
    </submittedName>
</protein>
<feature type="compositionally biased region" description="Gly residues" evidence="1">
    <location>
        <begin position="667"/>
        <end position="680"/>
    </location>
</feature>
<feature type="region of interest" description="Disordered" evidence="1">
    <location>
        <begin position="505"/>
        <end position="592"/>
    </location>
</feature>
<evidence type="ECO:0000313" key="2">
    <source>
        <dbReference type="EMBL" id="KAK0731248.1"/>
    </source>
</evidence>
<feature type="compositionally biased region" description="Basic and acidic residues" evidence="1">
    <location>
        <begin position="319"/>
        <end position="328"/>
    </location>
</feature>
<feature type="region of interest" description="Disordered" evidence="1">
    <location>
        <begin position="1"/>
        <end position="88"/>
    </location>
</feature>
<feature type="region of interest" description="Disordered" evidence="1">
    <location>
        <begin position="341"/>
        <end position="360"/>
    </location>
</feature>
<feature type="compositionally biased region" description="Polar residues" evidence="1">
    <location>
        <begin position="53"/>
        <end position="66"/>
    </location>
</feature>
<accession>A0AA40BBJ0</accession>
<comment type="caution">
    <text evidence="2">The sequence shown here is derived from an EMBL/GenBank/DDBJ whole genome shotgun (WGS) entry which is preliminary data.</text>
</comment>
<organism evidence="2 3">
    <name type="scientific">Lasiosphaeris hirsuta</name>
    <dbReference type="NCBI Taxonomy" id="260670"/>
    <lineage>
        <taxon>Eukaryota</taxon>
        <taxon>Fungi</taxon>
        <taxon>Dikarya</taxon>
        <taxon>Ascomycota</taxon>
        <taxon>Pezizomycotina</taxon>
        <taxon>Sordariomycetes</taxon>
        <taxon>Sordariomycetidae</taxon>
        <taxon>Sordariales</taxon>
        <taxon>Lasiosphaeriaceae</taxon>
        <taxon>Lasiosphaeris</taxon>
    </lineage>
</organism>
<feature type="region of interest" description="Disordered" evidence="1">
    <location>
        <begin position="100"/>
        <end position="328"/>
    </location>
</feature>
<dbReference type="Proteomes" id="UP001172102">
    <property type="component" value="Unassembled WGS sequence"/>
</dbReference>
<evidence type="ECO:0000313" key="3">
    <source>
        <dbReference type="Proteomes" id="UP001172102"/>
    </source>
</evidence>
<name>A0AA40BBJ0_9PEZI</name>
<gene>
    <name evidence="2" type="ORF">B0H67DRAFT_639664</name>
</gene>
<feature type="compositionally biased region" description="Polar residues" evidence="1">
    <location>
        <begin position="270"/>
        <end position="283"/>
    </location>
</feature>
<proteinExistence type="predicted"/>
<reference evidence="2" key="1">
    <citation type="submission" date="2023-06" db="EMBL/GenBank/DDBJ databases">
        <title>Genome-scale phylogeny and comparative genomics of the fungal order Sordariales.</title>
        <authorList>
            <consortium name="Lawrence Berkeley National Laboratory"/>
            <person name="Hensen N."/>
            <person name="Bonometti L."/>
            <person name="Westerberg I."/>
            <person name="Brannstrom I.O."/>
            <person name="Guillou S."/>
            <person name="Cros-Aarteil S."/>
            <person name="Calhoun S."/>
            <person name="Haridas S."/>
            <person name="Kuo A."/>
            <person name="Mondo S."/>
            <person name="Pangilinan J."/>
            <person name="Riley R."/>
            <person name="Labutti K."/>
            <person name="Andreopoulos B."/>
            <person name="Lipzen A."/>
            <person name="Chen C."/>
            <person name="Yanf M."/>
            <person name="Daum C."/>
            <person name="Ng V."/>
            <person name="Clum A."/>
            <person name="Steindorff A."/>
            <person name="Ohm R."/>
            <person name="Martin F."/>
            <person name="Silar P."/>
            <person name="Natvig D."/>
            <person name="Lalanne C."/>
            <person name="Gautier V."/>
            <person name="Ament-Velasquez S.L."/>
            <person name="Kruys A."/>
            <person name="Hutchinson M.I."/>
            <person name="Powell A.J."/>
            <person name="Barry K."/>
            <person name="Miller A.N."/>
            <person name="Grigoriev I.V."/>
            <person name="Debuchy R."/>
            <person name="Gladieux P."/>
            <person name="Thoren M.H."/>
            <person name="Johannesson H."/>
        </authorList>
    </citation>
    <scope>NUCLEOTIDE SEQUENCE</scope>
    <source>
        <strain evidence="2">SMH4607-1</strain>
    </source>
</reference>
<feature type="region of interest" description="Disordered" evidence="1">
    <location>
        <begin position="648"/>
        <end position="680"/>
    </location>
</feature>
<sequence>MSNTRLLALGNASAPSLRGAETATLYRGTPPPPAHVERYEKKPLPPLPPRRASLTSTLSKEMNQAFATPEGSVEFGTEQLGPDNKSGWEKEEAKIAVLLDKRPGTRFPSSSRLPAAARRITQRTRRTKVETGDEDVPPDDLLSPQPRSSVQKILRLTSLKRVTSSSSSSPSGHNPGHKIKQLMGMDVGSEGHSRRAIPRGPKDPHVDVSPLSNRSSLYSQGLDATISEPDLSDLDANYGGKGYSSDPSSSCSAQRLNPRGPGSGAAHSPLNPTSLANNDTASEGGSHARAAGRMQAPLSADDFAPRTVNRDPWASPRSDPSRYGHGHDLYHTTASQIAQAIPSSSQRLPVRPPPQDSSPRWLLLDEEFTRTVDSLPSYHSGGSVTRLPSSPSYPASLSGPARAETHPPLRSMRGESRLRAASASAAGHWHYHHQQPRQHHYRYVQQSSDPTPTPRGMRFEYDSDSNSNSNSTKPRAKFHMRGVSEGEAARIRLRRRSIISKVFKRGSRGAAVAPTTTPRASTAPSTSATTESTTVSSNYSTNASQQSTSPTTTTFTYRSTDSELHQSSPQSQPPESPRSPRSPRMSLSPPFSLPAAMASMTSLAHRTGDMVEHVRLAAGLKTQSERRRESLKSKIVVLGDGGQIIWGAEGDGETSGTVSVPVSRTGSGLGAAGQGDGPWI</sequence>
<feature type="compositionally biased region" description="Basic residues" evidence="1">
    <location>
        <begin position="429"/>
        <end position="442"/>
    </location>
</feature>
<evidence type="ECO:0000256" key="1">
    <source>
        <dbReference type="SAM" id="MobiDB-lite"/>
    </source>
</evidence>
<feature type="compositionally biased region" description="Polar residues" evidence="1">
    <location>
        <begin position="654"/>
        <end position="665"/>
    </location>
</feature>
<dbReference type="AlphaFoldDB" id="A0AA40BBJ0"/>
<feature type="compositionally biased region" description="Basic and acidic residues" evidence="1">
    <location>
        <begin position="403"/>
        <end position="418"/>
    </location>
</feature>
<keyword evidence="3" id="KW-1185">Reference proteome</keyword>